<comment type="caution">
    <text evidence="1">The sequence shown here is derived from an EMBL/GenBank/DDBJ whole genome shotgun (WGS) entry which is preliminary data.</text>
</comment>
<dbReference type="EMBL" id="VFET01000064">
    <property type="protein sequence ID" value="TWR96441.1"/>
    <property type="molecule type" value="Genomic_DNA"/>
</dbReference>
<evidence type="ECO:0000313" key="1">
    <source>
        <dbReference type="EMBL" id="TWR96441.1"/>
    </source>
</evidence>
<name>A0A5C5PZE2_9PSED</name>
<dbReference type="Proteomes" id="UP000317951">
    <property type="component" value="Unassembled WGS sequence"/>
</dbReference>
<gene>
    <name evidence="1" type="ORF">FIV36_30830</name>
</gene>
<reference evidence="1 2" key="1">
    <citation type="submission" date="2019-06" db="EMBL/GenBank/DDBJ databases">
        <title>Pseudomonas bimorpha sp. nov. isolated from bovine raw milk and skim milk concentrate.</title>
        <authorList>
            <person name="Hofmann K."/>
            <person name="Huptas C."/>
            <person name="Doll E."/>
            <person name="Scherer S."/>
            <person name="Wenning M."/>
        </authorList>
    </citation>
    <scope>NUCLEOTIDE SEQUENCE [LARGE SCALE GENOMIC DNA]</scope>
    <source>
        <strain evidence="1 2">DSM 17835</strain>
    </source>
</reference>
<dbReference type="RefSeq" id="WP_138984511.1">
    <property type="nucleotide sequence ID" value="NZ_LT629689.1"/>
</dbReference>
<protein>
    <submittedName>
        <fullName evidence="1">Uncharacterized protein</fullName>
    </submittedName>
</protein>
<accession>A0A5C5PZE2</accession>
<proteinExistence type="predicted"/>
<dbReference type="OrthoDB" id="6977254at2"/>
<organism evidence="1 2">
    <name type="scientific">Pseudomonas extremaustralis</name>
    <dbReference type="NCBI Taxonomy" id="359110"/>
    <lineage>
        <taxon>Bacteria</taxon>
        <taxon>Pseudomonadati</taxon>
        <taxon>Pseudomonadota</taxon>
        <taxon>Gammaproteobacteria</taxon>
        <taxon>Pseudomonadales</taxon>
        <taxon>Pseudomonadaceae</taxon>
        <taxon>Pseudomonas</taxon>
    </lineage>
</organism>
<dbReference type="GeneID" id="78557621"/>
<sequence>MPIGFYEQFLNGNWVDPTQLGQLPNGPGGKPNPADFTYTKTEQHRLWQVWIGTPIDDPILELEIKYPPGVLQRGDGRGYIFRVALGWSTSEADRLNTAFSGELKEEDGIVLSQKATLPLKLIPPKKPIK</sequence>
<dbReference type="AlphaFoldDB" id="A0A5C5PZE2"/>
<evidence type="ECO:0000313" key="2">
    <source>
        <dbReference type="Proteomes" id="UP000317951"/>
    </source>
</evidence>